<feature type="transmembrane region" description="Helical" evidence="1">
    <location>
        <begin position="105"/>
        <end position="121"/>
    </location>
</feature>
<dbReference type="STRING" id="301302.ERS852420_01506"/>
<feature type="transmembrane region" description="Helical" evidence="1">
    <location>
        <begin position="7"/>
        <end position="26"/>
    </location>
</feature>
<sequence>MSLKTNLLRFVFISVLGVLLHFTYEWSGDNAVVGLFSAVNESTWEHLKLLFFPFLLLTILEVLLRGNMLPEQFLPARVLGILAGMGGIVVGFYTLRGVLGRNYDALNIALYFAGVLLSLFVENKRYRKSSLLSTKAAAAVLLLLTVAFFVFTYCPPDIGLFWDPTVGL</sequence>
<organism evidence="2 3">
    <name type="scientific">Roseburia faecis</name>
    <dbReference type="NCBI Taxonomy" id="301302"/>
    <lineage>
        <taxon>Bacteria</taxon>
        <taxon>Bacillati</taxon>
        <taxon>Bacillota</taxon>
        <taxon>Clostridia</taxon>
        <taxon>Lachnospirales</taxon>
        <taxon>Lachnospiraceae</taxon>
        <taxon>Roseburia</taxon>
    </lineage>
</organism>
<evidence type="ECO:0000313" key="3">
    <source>
        <dbReference type="Proteomes" id="UP000049979"/>
    </source>
</evidence>
<evidence type="ECO:0000256" key="1">
    <source>
        <dbReference type="SAM" id="Phobius"/>
    </source>
</evidence>
<feature type="transmembrane region" description="Helical" evidence="1">
    <location>
        <begin position="133"/>
        <end position="153"/>
    </location>
</feature>
<proteinExistence type="predicted"/>
<reference evidence="3" key="1">
    <citation type="submission" date="2015-05" db="EMBL/GenBank/DDBJ databases">
        <authorList>
            <consortium name="Pathogen Informatics"/>
        </authorList>
    </citation>
    <scope>NUCLEOTIDE SEQUENCE [LARGE SCALE GENOMIC DNA]</scope>
    <source>
        <strain evidence="3">M72</strain>
    </source>
</reference>
<gene>
    <name evidence="2" type="ORF">M72_02411</name>
</gene>
<dbReference type="Pfam" id="PF20122">
    <property type="entry name" value="DUF6512"/>
    <property type="match status" value="1"/>
</dbReference>
<feature type="transmembrane region" description="Helical" evidence="1">
    <location>
        <begin position="76"/>
        <end position="93"/>
    </location>
</feature>
<evidence type="ECO:0000313" key="2">
    <source>
        <dbReference type="EMBL" id="CRL33558.1"/>
    </source>
</evidence>
<dbReference type="RefSeq" id="WP_055067006.1">
    <property type="nucleotide sequence ID" value="NZ_CP173697.1"/>
</dbReference>
<name>A0A0M6WEX9_9FIRM</name>
<accession>A0A0M6WEX9</accession>
<keyword evidence="1" id="KW-0472">Membrane</keyword>
<dbReference type="EMBL" id="CVRR01000005">
    <property type="protein sequence ID" value="CRL33558.1"/>
    <property type="molecule type" value="Genomic_DNA"/>
</dbReference>
<keyword evidence="3" id="KW-1185">Reference proteome</keyword>
<protein>
    <submittedName>
        <fullName evidence="2">Uncharacterized protein</fullName>
    </submittedName>
</protein>
<feature type="transmembrane region" description="Helical" evidence="1">
    <location>
        <begin position="46"/>
        <end position="64"/>
    </location>
</feature>
<keyword evidence="1" id="KW-1133">Transmembrane helix</keyword>
<dbReference type="OrthoDB" id="48209at2"/>
<dbReference type="Proteomes" id="UP000049979">
    <property type="component" value="Unassembled WGS sequence"/>
</dbReference>
<keyword evidence="1" id="KW-0812">Transmembrane</keyword>
<dbReference type="InterPro" id="IPR045407">
    <property type="entry name" value="DUF6512"/>
</dbReference>
<dbReference type="AlphaFoldDB" id="A0A0M6WEX9"/>